<dbReference type="AlphaFoldDB" id="A0A239EET8"/>
<dbReference type="InterPro" id="IPR015330">
    <property type="entry name" value="DNA_primase/pol_bifunc_N"/>
</dbReference>
<protein>
    <submittedName>
        <fullName evidence="2">Bifunctional DNA primase/polymerase, N-terminal</fullName>
    </submittedName>
</protein>
<dbReference type="Proteomes" id="UP000198379">
    <property type="component" value="Unassembled WGS sequence"/>
</dbReference>
<gene>
    <name evidence="2" type="ORF">SAMN06265376_1222</name>
</gene>
<keyword evidence="3" id="KW-1185">Reference proteome</keyword>
<dbReference type="CDD" id="cd06127">
    <property type="entry name" value="DEDDh"/>
    <property type="match status" value="1"/>
</dbReference>
<evidence type="ECO:0000259" key="1">
    <source>
        <dbReference type="SMART" id="SM00479"/>
    </source>
</evidence>
<dbReference type="GO" id="GO:0004527">
    <property type="term" value="F:exonuclease activity"/>
    <property type="evidence" value="ECO:0007669"/>
    <property type="project" value="UniProtKB-ARBA"/>
</dbReference>
<organism evidence="2 3">
    <name type="scientific">Dokdonia pacifica</name>
    <dbReference type="NCBI Taxonomy" id="1627892"/>
    <lineage>
        <taxon>Bacteria</taxon>
        <taxon>Pseudomonadati</taxon>
        <taxon>Bacteroidota</taxon>
        <taxon>Flavobacteriia</taxon>
        <taxon>Flavobacteriales</taxon>
        <taxon>Flavobacteriaceae</taxon>
        <taxon>Dokdonia</taxon>
    </lineage>
</organism>
<sequence length="424" mass="49558">MLNNKILANHLHKLGLNITCITNYITEHNFYDANILKGAYHEWKHLKKSRQSIEEIKEYDWENAVGIGTIAGFENLHVLDIDGCTNYGFIEDLLIILGLPKHYEWVVKTGSLDGYHIYFYSELIETLEEDQVASSYPPNLDNTGLFEKIELLWRTHVVLPNSIHKSGSKYSFTNCKFPKEKPLYIDINKFKIIESLFLNISEIERKKVYFSLSIEKHRNIKQPNKDINLIDLSSIEGNLFFLFDIETDGLIENNNYPNIVQISWMIMDIKGIVYKKVTELVNSDFNKESEAFKINKLNPEIIKKIGKEPSEVYLDITYDLKHCKFISAHNLKFDLSVLENEFENHQIDFNFNNLTQFCTMEFGTELLSNEQNPDAKFPKMTELYEYLFNHKVKQFHNANSDVTILAKCIKELLYKGKLDHLKNK</sequence>
<dbReference type="InterPro" id="IPR036397">
    <property type="entry name" value="RNaseH_sf"/>
</dbReference>
<dbReference type="SUPFAM" id="SSF56747">
    <property type="entry name" value="Prim-pol domain"/>
    <property type="match status" value="1"/>
</dbReference>
<feature type="domain" description="Exonuclease" evidence="1">
    <location>
        <begin position="239"/>
        <end position="418"/>
    </location>
</feature>
<dbReference type="OrthoDB" id="9804290at2"/>
<name>A0A239EET8_9FLAO</name>
<proteinExistence type="predicted"/>
<dbReference type="RefSeq" id="WP_089374120.1">
    <property type="nucleotide sequence ID" value="NZ_BMEP01000019.1"/>
</dbReference>
<dbReference type="InterPro" id="IPR012337">
    <property type="entry name" value="RNaseH-like_sf"/>
</dbReference>
<dbReference type="InterPro" id="IPR013520">
    <property type="entry name" value="Ribonucl_H"/>
</dbReference>
<dbReference type="GO" id="GO:0003676">
    <property type="term" value="F:nucleic acid binding"/>
    <property type="evidence" value="ECO:0007669"/>
    <property type="project" value="InterPro"/>
</dbReference>
<dbReference type="Gene3D" id="3.30.420.10">
    <property type="entry name" value="Ribonuclease H-like superfamily/Ribonuclease H"/>
    <property type="match status" value="1"/>
</dbReference>
<dbReference type="GO" id="GO:0006259">
    <property type="term" value="P:DNA metabolic process"/>
    <property type="evidence" value="ECO:0007669"/>
    <property type="project" value="UniProtKB-ARBA"/>
</dbReference>
<evidence type="ECO:0000313" key="3">
    <source>
        <dbReference type="Proteomes" id="UP000198379"/>
    </source>
</evidence>
<dbReference type="SUPFAM" id="SSF53098">
    <property type="entry name" value="Ribonuclease H-like"/>
    <property type="match status" value="1"/>
</dbReference>
<dbReference type="Pfam" id="PF09250">
    <property type="entry name" value="Prim-Pol"/>
    <property type="match status" value="1"/>
</dbReference>
<evidence type="ECO:0000313" key="2">
    <source>
        <dbReference type="EMBL" id="SNS43039.1"/>
    </source>
</evidence>
<reference evidence="2 3" key="1">
    <citation type="submission" date="2017-06" db="EMBL/GenBank/DDBJ databases">
        <authorList>
            <person name="Kim H.J."/>
            <person name="Triplett B.A."/>
        </authorList>
    </citation>
    <scope>NUCLEOTIDE SEQUENCE [LARGE SCALE GENOMIC DNA]</scope>
    <source>
        <strain evidence="2 3">DSM 25597</strain>
    </source>
</reference>
<dbReference type="EMBL" id="FZNY01000022">
    <property type="protein sequence ID" value="SNS43039.1"/>
    <property type="molecule type" value="Genomic_DNA"/>
</dbReference>
<dbReference type="SMART" id="SM00479">
    <property type="entry name" value="EXOIII"/>
    <property type="match status" value="1"/>
</dbReference>
<accession>A0A239EET8</accession>